<dbReference type="EMBL" id="MFNF01000040">
    <property type="protein sequence ID" value="OGH01005.1"/>
    <property type="molecule type" value="Genomic_DNA"/>
</dbReference>
<evidence type="ECO:0000313" key="2">
    <source>
        <dbReference type="EMBL" id="OGH01005.1"/>
    </source>
</evidence>
<organism evidence="2 3">
    <name type="scientific">Candidatus Lambdaproteobacteria bacterium RIFOXYD2_FULL_56_26</name>
    <dbReference type="NCBI Taxonomy" id="1817773"/>
    <lineage>
        <taxon>Bacteria</taxon>
        <taxon>Pseudomonadati</taxon>
        <taxon>Pseudomonadota</taxon>
        <taxon>Candidatus Lambdaproteobacteria</taxon>
    </lineage>
</organism>
<reference evidence="2 3" key="1">
    <citation type="journal article" date="2016" name="Nat. Commun.">
        <title>Thousands of microbial genomes shed light on interconnected biogeochemical processes in an aquifer system.</title>
        <authorList>
            <person name="Anantharaman K."/>
            <person name="Brown C.T."/>
            <person name="Hug L.A."/>
            <person name="Sharon I."/>
            <person name="Castelle C.J."/>
            <person name="Probst A.J."/>
            <person name="Thomas B.C."/>
            <person name="Singh A."/>
            <person name="Wilkins M.J."/>
            <person name="Karaoz U."/>
            <person name="Brodie E.L."/>
            <person name="Williams K.H."/>
            <person name="Hubbard S.S."/>
            <person name="Banfield J.F."/>
        </authorList>
    </citation>
    <scope>NUCLEOTIDE SEQUENCE [LARGE SCALE GENOMIC DNA]</scope>
</reference>
<feature type="chain" id="PRO_5009524805" description="FAD/FMN-containing dehydrogenase" evidence="1">
    <location>
        <begin position="28"/>
        <end position="162"/>
    </location>
</feature>
<evidence type="ECO:0000313" key="3">
    <source>
        <dbReference type="Proteomes" id="UP000177583"/>
    </source>
</evidence>
<proteinExistence type="predicted"/>
<comment type="caution">
    <text evidence="2">The sequence shown here is derived from an EMBL/GenBank/DDBJ whole genome shotgun (WGS) entry which is preliminary data.</text>
</comment>
<name>A0A1F6GS98_9PROT</name>
<evidence type="ECO:0008006" key="4">
    <source>
        <dbReference type="Google" id="ProtNLM"/>
    </source>
</evidence>
<protein>
    <recommendedName>
        <fullName evidence="4">FAD/FMN-containing dehydrogenase</fullName>
    </recommendedName>
</protein>
<gene>
    <name evidence="2" type="ORF">A2557_00175</name>
</gene>
<evidence type="ECO:0000256" key="1">
    <source>
        <dbReference type="SAM" id="SignalP"/>
    </source>
</evidence>
<feature type="signal peptide" evidence="1">
    <location>
        <begin position="1"/>
        <end position="27"/>
    </location>
</feature>
<sequence>MIPLRVDMKHWFWLGLLLATFSAPAAAQVPDFDLGRLGFLDQWDQPLPNPGSVKWVLTGRDMESRKWAHEAFEARGRSWMEAKGLVFIADISGMPKLITKFMALPKMRGYSYSLYLDKEGLWVKTWPGEEGRLTLVKMNQGHPQESFILAGLAELDQALGGP</sequence>
<dbReference type="Proteomes" id="UP000177583">
    <property type="component" value="Unassembled WGS sequence"/>
</dbReference>
<accession>A0A1F6GS98</accession>
<keyword evidence="1" id="KW-0732">Signal</keyword>
<dbReference type="AlphaFoldDB" id="A0A1F6GS98"/>